<dbReference type="InterPro" id="IPR058240">
    <property type="entry name" value="rSAM_sf"/>
</dbReference>
<dbReference type="InterPro" id="IPR050377">
    <property type="entry name" value="Radical_SAM_PqqE_MftC-like"/>
</dbReference>
<dbReference type="SUPFAM" id="SSF102114">
    <property type="entry name" value="Radical SAM enzymes"/>
    <property type="match status" value="1"/>
</dbReference>
<proteinExistence type="predicted"/>
<sequence length="303" mass="34074">MGRYDNASYVSATLEFRCNLRCVHCMIEGTMDRLQPVSDEAFDHVLRRNEETRQYSGLVMTGSEITLRRDLPDLARRARAAGFEHIRIQTHGMHLSRPGYAEQLIEAGVNEFFVSVAGSDAATHDGITTIKGSFDKMIRGMEIVSSFPGTAIITNTVVTERSYRLLPDVVDALSGIAALSQMEFWHYFPMSRTDDKLLLADYRLIVPYLRQACERADARGIAVEIKNVPQCLLGQDDWRLDNGQAALLIDPDFWIEFDKNGFYRCPHRERCASKACLGLTEAYIARFGDMAADLAPYSGLTSR</sequence>
<dbReference type="CDD" id="cd01335">
    <property type="entry name" value="Radical_SAM"/>
    <property type="match status" value="1"/>
</dbReference>
<dbReference type="Pfam" id="PF04055">
    <property type="entry name" value="Radical_SAM"/>
    <property type="match status" value="1"/>
</dbReference>
<name>A0A1E5XMK5_9HYPH</name>
<dbReference type="Proteomes" id="UP000095463">
    <property type="component" value="Unassembled WGS sequence"/>
</dbReference>
<dbReference type="AlphaFoldDB" id="A0A1E5XMK5"/>
<dbReference type="OrthoDB" id="9792276at2"/>
<evidence type="ECO:0000256" key="5">
    <source>
        <dbReference type="ARBA" id="ARBA00023014"/>
    </source>
</evidence>
<dbReference type="Gene3D" id="3.20.20.70">
    <property type="entry name" value="Aldolase class I"/>
    <property type="match status" value="1"/>
</dbReference>
<evidence type="ECO:0000259" key="6">
    <source>
        <dbReference type="PROSITE" id="PS51918"/>
    </source>
</evidence>
<dbReference type="EMBL" id="LAJE02000257">
    <property type="protein sequence ID" value="OEO29805.1"/>
    <property type="molecule type" value="Genomic_DNA"/>
</dbReference>
<keyword evidence="4" id="KW-0408">Iron</keyword>
<dbReference type="InterPro" id="IPR013785">
    <property type="entry name" value="Aldolase_TIM"/>
</dbReference>
<keyword evidence="3" id="KW-0479">Metal-binding</keyword>
<evidence type="ECO:0000313" key="8">
    <source>
        <dbReference type="Proteomes" id="UP000095463"/>
    </source>
</evidence>
<evidence type="ECO:0000313" key="7">
    <source>
        <dbReference type="EMBL" id="OEO29805.1"/>
    </source>
</evidence>
<dbReference type="PROSITE" id="PS51918">
    <property type="entry name" value="RADICAL_SAM"/>
    <property type="match status" value="1"/>
</dbReference>
<accession>A0A1E5XMK5</accession>
<keyword evidence="5" id="KW-0411">Iron-sulfur</keyword>
<keyword evidence="2" id="KW-0949">S-adenosyl-L-methionine</keyword>
<organism evidence="7 8">
    <name type="scientific">Devosia insulae DS-56</name>
    <dbReference type="NCBI Taxonomy" id="1116389"/>
    <lineage>
        <taxon>Bacteria</taxon>
        <taxon>Pseudomonadati</taxon>
        <taxon>Pseudomonadota</taxon>
        <taxon>Alphaproteobacteria</taxon>
        <taxon>Hyphomicrobiales</taxon>
        <taxon>Devosiaceae</taxon>
        <taxon>Devosia</taxon>
    </lineage>
</organism>
<dbReference type="SFLD" id="SFLDS00029">
    <property type="entry name" value="Radical_SAM"/>
    <property type="match status" value="1"/>
</dbReference>
<gene>
    <name evidence="7" type="ORF">VW23_001805</name>
</gene>
<dbReference type="SFLD" id="SFLDG01067">
    <property type="entry name" value="SPASM/twitch_domain_containing"/>
    <property type="match status" value="1"/>
</dbReference>
<dbReference type="GO" id="GO:0051536">
    <property type="term" value="F:iron-sulfur cluster binding"/>
    <property type="evidence" value="ECO:0007669"/>
    <property type="project" value="UniProtKB-KW"/>
</dbReference>
<reference evidence="7 8" key="1">
    <citation type="journal article" date="2015" name="Genome Announc.">
        <title>Genome Assemblies of Three Soil-Associated Devosia species: D. insulae, D. limi, and D. soli.</title>
        <authorList>
            <person name="Hassan Y.I."/>
            <person name="Lepp D."/>
            <person name="Zhou T."/>
        </authorList>
    </citation>
    <scope>NUCLEOTIDE SEQUENCE [LARGE SCALE GENOMIC DNA]</scope>
    <source>
        <strain evidence="7 8">DS-56</strain>
    </source>
</reference>
<keyword evidence="8" id="KW-1185">Reference proteome</keyword>
<dbReference type="RefSeq" id="WP_069910991.1">
    <property type="nucleotide sequence ID" value="NZ_LAJE02000257.1"/>
</dbReference>
<dbReference type="PANTHER" id="PTHR11228">
    <property type="entry name" value="RADICAL SAM DOMAIN PROTEIN"/>
    <property type="match status" value="1"/>
</dbReference>
<dbReference type="GO" id="GO:0003824">
    <property type="term" value="F:catalytic activity"/>
    <property type="evidence" value="ECO:0007669"/>
    <property type="project" value="InterPro"/>
</dbReference>
<evidence type="ECO:0000256" key="3">
    <source>
        <dbReference type="ARBA" id="ARBA00022723"/>
    </source>
</evidence>
<protein>
    <submittedName>
        <fullName evidence="7">Radical SAM protein</fullName>
    </submittedName>
</protein>
<feature type="domain" description="Radical SAM core" evidence="6">
    <location>
        <begin position="2"/>
        <end position="215"/>
    </location>
</feature>
<evidence type="ECO:0000256" key="1">
    <source>
        <dbReference type="ARBA" id="ARBA00001966"/>
    </source>
</evidence>
<comment type="cofactor">
    <cofactor evidence="1">
        <name>[4Fe-4S] cluster</name>
        <dbReference type="ChEBI" id="CHEBI:49883"/>
    </cofactor>
</comment>
<dbReference type="PANTHER" id="PTHR11228:SF7">
    <property type="entry name" value="PQQA PEPTIDE CYCLASE"/>
    <property type="match status" value="1"/>
</dbReference>
<evidence type="ECO:0000256" key="4">
    <source>
        <dbReference type="ARBA" id="ARBA00023004"/>
    </source>
</evidence>
<dbReference type="InterPro" id="IPR007197">
    <property type="entry name" value="rSAM"/>
</dbReference>
<dbReference type="GO" id="GO:0046872">
    <property type="term" value="F:metal ion binding"/>
    <property type="evidence" value="ECO:0007669"/>
    <property type="project" value="UniProtKB-KW"/>
</dbReference>
<comment type="caution">
    <text evidence="7">The sequence shown here is derived from an EMBL/GenBank/DDBJ whole genome shotgun (WGS) entry which is preliminary data.</text>
</comment>
<evidence type="ECO:0000256" key="2">
    <source>
        <dbReference type="ARBA" id="ARBA00022691"/>
    </source>
</evidence>